<dbReference type="EMBL" id="MT943151">
    <property type="protein sequence ID" value="QOW17584.1"/>
    <property type="molecule type" value="Genomic_DNA"/>
</dbReference>
<keyword evidence="5" id="KW-1185">Reference proteome</keyword>
<name>A7AW54_BABBO</name>
<feature type="chain" id="PRO_5039844938" evidence="1">
    <location>
        <begin position="23"/>
        <end position="179"/>
    </location>
</feature>
<sequence>MNTTKGILVILTGVVSASLCFAAEVKKETGTPSEWATALKSADERLTKVSAFLKGHESYKGDKLTSGAAVDKFVVKQDEFHKAVTEFDGVKKTLDDKGKGEHKAETAAVIASGVKAVGVYNEAYKLFVDSMIPITAHMAKTLGEKEHLKLLKNFELSVNAGFKFLAGLIPLAAAIVATF</sequence>
<evidence type="ECO:0000313" key="4">
    <source>
        <dbReference type="EMBL" id="QOW17584.1"/>
    </source>
</evidence>
<reference evidence="2 5" key="1">
    <citation type="journal article" date="2007" name="PLoS Pathog.">
        <title>Genome sequence of Babesia bovis and comparative analysis of apicomplexan hemoprotozoa.</title>
        <authorList>
            <person name="Brayton K.A."/>
            <person name="Lau A.O.T."/>
            <person name="Herndon D.R."/>
            <person name="Hannick L."/>
            <person name="Kappmeyer L.S."/>
            <person name="Berens S.J."/>
            <person name="Bidwell S.L."/>
            <person name="Brown W.C."/>
            <person name="Crabtree J."/>
            <person name="Fadrosh D."/>
            <person name="Feldblum T."/>
            <person name="Forberger H.A."/>
            <person name="Haas B.J."/>
            <person name="Howell J.M."/>
            <person name="Khouri H."/>
            <person name="Koo H."/>
            <person name="Mann D.J."/>
            <person name="Norimine J."/>
            <person name="Paulsen I.T."/>
            <person name="Radune D."/>
            <person name="Ren Q."/>
            <person name="Smith R.K. Jr."/>
            <person name="Suarez C.E."/>
            <person name="White O."/>
            <person name="Wortman J.R."/>
            <person name="Knowles D.P. Jr."/>
            <person name="McElwain T.F."/>
            <person name="Nene V.M."/>
        </authorList>
    </citation>
    <scope>NUCLEOTIDE SEQUENCE [LARGE SCALE GENOMIC DNA]</scope>
    <source>
        <strain evidence="2">T2Bo</strain>
    </source>
</reference>
<dbReference type="KEGG" id="bbo:BBOV_I001980"/>
<dbReference type="OMA" id="ITAHMAK"/>
<dbReference type="AlphaFoldDB" id="A7AW54"/>
<feature type="signal peptide" evidence="1">
    <location>
        <begin position="1"/>
        <end position="22"/>
    </location>
</feature>
<dbReference type="GeneID" id="5477066"/>
<gene>
    <name evidence="2" type="ORF">BBOV_I001980</name>
</gene>
<dbReference type="RefSeq" id="XP_001608850.1">
    <property type="nucleotide sequence ID" value="XM_001608800.1"/>
</dbReference>
<dbReference type="VEuPathDB" id="PiroplasmaDB:BBOV_I001980"/>
<dbReference type="Proteomes" id="UP000002173">
    <property type="component" value="Unassembled WGS sequence"/>
</dbReference>
<reference evidence="2" key="2">
    <citation type="submission" date="2007-08" db="EMBL/GenBank/DDBJ databases">
        <authorList>
            <person name="Nene V."/>
        </authorList>
    </citation>
    <scope>NUCLEOTIDE SEQUENCE</scope>
    <source>
        <strain evidence="2">T2Bo</strain>
    </source>
</reference>
<accession>A7AW54</accession>
<evidence type="ECO:0000313" key="2">
    <source>
        <dbReference type="EMBL" id="EDO05282.1"/>
    </source>
</evidence>
<organism evidence="2 5">
    <name type="scientific">Babesia bovis</name>
    <dbReference type="NCBI Taxonomy" id="5865"/>
    <lineage>
        <taxon>Eukaryota</taxon>
        <taxon>Sar</taxon>
        <taxon>Alveolata</taxon>
        <taxon>Apicomplexa</taxon>
        <taxon>Aconoidasida</taxon>
        <taxon>Piroplasmida</taxon>
        <taxon>Babesiidae</taxon>
        <taxon>Babesia</taxon>
    </lineage>
</organism>
<reference evidence="5" key="5">
    <citation type="journal article" date="2021" name="Int. J. Parasitol.">
        <title>Comparative analysis of gene expression between Babesia bovis blood stages and kinetes allowed by improved genome annotation.</title>
        <authorList>
            <person name="Ueti M.W."/>
            <person name="Johnson W.C."/>
            <person name="Kappmeyer L.S."/>
            <person name="Herndon D.R."/>
            <person name="Mousel M.R."/>
            <person name="Reif K.E."/>
            <person name="Taus N.S."/>
            <person name="Ifeonu O.O."/>
            <person name="Silva J.C."/>
            <person name="Suarez C.E."/>
            <person name="Brayton K.A."/>
        </authorList>
    </citation>
    <scope>NUCLEOTIDE SEQUENCE [LARGE SCALE GENOMIC DNA]</scope>
</reference>
<evidence type="ECO:0000256" key="1">
    <source>
        <dbReference type="SAM" id="SignalP"/>
    </source>
</evidence>
<keyword evidence="1" id="KW-0732">Signal</keyword>
<reference evidence="5" key="3">
    <citation type="journal article" date="2020" name="Data Brief">
        <title>Transcriptome dataset of Babesia bovis life stages within vertebrate and invertebrate hosts.</title>
        <authorList>
            <person name="Ueti M.W."/>
            <person name="Johnson W.C."/>
            <person name="Kappmeyer L.S."/>
            <person name="Herndon D.R."/>
            <person name="Mousel M.R."/>
            <person name="Reif K.E."/>
            <person name="Taus N.S."/>
            <person name="Ifeonu O.O."/>
            <person name="Silva J.C."/>
            <person name="Suarez C.E."/>
            <person name="Brayton K.A."/>
        </authorList>
    </citation>
    <scope>NUCLEOTIDE SEQUENCE [LARGE SCALE GENOMIC DNA]</scope>
</reference>
<proteinExistence type="predicted"/>
<protein>
    <submittedName>
        <fullName evidence="3">GASA-1</fullName>
    </submittedName>
    <submittedName>
        <fullName evidence="2">Membrane protein, putative</fullName>
    </submittedName>
</protein>
<reference evidence="3" key="4">
    <citation type="journal article" date="2020" name="Vet. Parasitol.">
        <title>Characterization of GASA-1, a new vaccine candidate antigen of Babesia bovis.</title>
        <authorList>
            <person name="Flores D.A."/>
            <person name="Rodriguez A.E."/>
            <person name="Tomazic M.L."/>
            <person name="Torioni de Echaide S."/>
            <person name="Echaide I."/>
            <person name="Zamorano P."/>
            <person name="Langellotti C."/>
            <person name="Araujo F.R."/>
            <person name="Rolls P."/>
            <person name="Schnittger L."/>
            <person name="Florin-Christensen M."/>
        </authorList>
    </citation>
    <scope>NUCLEOTIDE SEQUENCE</scope>
    <source>
        <strain evidence="4">B4</strain>
        <strain evidence="3">T2Bo</strain>
    </source>
</reference>
<evidence type="ECO:0000313" key="3">
    <source>
        <dbReference type="EMBL" id="QOW17576.1"/>
    </source>
</evidence>
<dbReference type="EMBL" id="AAXT01000005">
    <property type="protein sequence ID" value="EDO05282.1"/>
    <property type="molecule type" value="Genomic_DNA"/>
</dbReference>
<dbReference type="EMBL" id="MT943143">
    <property type="protein sequence ID" value="QOW17576.1"/>
    <property type="molecule type" value="Genomic_DNA"/>
</dbReference>
<evidence type="ECO:0000313" key="5">
    <source>
        <dbReference type="Proteomes" id="UP000002173"/>
    </source>
</evidence>